<organism evidence="1 2">
    <name type="scientific">Rotaria sordida</name>
    <dbReference type="NCBI Taxonomy" id="392033"/>
    <lineage>
        <taxon>Eukaryota</taxon>
        <taxon>Metazoa</taxon>
        <taxon>Spiralia</taxon>
        <taxon>Gnathifera</taxon>
        <taxon>Rotifera</taxon>
        <taxon>Eurotatoria</taxon>
        <taxon>Bdelloidea</taxon>
        <taxon>Philodinida</taxon>
        <taxon>Philodinidae</taxon>
        <taxon>Rotaria</taxon>
    </lineage>
</organism>
<reference evidence="1" key="1">
    <citation type="submission" date="2021-02" db="EMBL/GenBank/DDBJ databases">
        <authorList>
            <person name="Nowell W R."/>
        </authorList>
    </citation>
    <scope>NUCLEOTIDE SEQUENCE</scope>
</reference>
<gene>
    <name evidence="1" type="ORF">OTI717_LOCUS42835</name>
</gene>
<dbReference type="Proteomes" id="UP000663823">
    <property type="component" value="Unassembled WGS sequence"/>
</dbReference>
<name>A0A820JHK3_9BILA</name>
<sequence>EKERLEAQLAGIPQIQQRLNELCQLLGENTMTTENQQYEEINDD</sequence>
<comment type="caution">
    <text evidence="1">The sequence shown here is derived from an EMBL/GenBank/DDBJ whole genome shotgun (WGS) entry which is preliminary data.</text>
</comment>
<accession>A0A820JHK3</accession>
<evidence type="ECO:0000313" key="1">
    <source>
        <dbReference type="EMBL" id="CAF4326741.1"/>
    </source>
</evidence>
<dbReference type="AlphaFoldDB" id="A0A820JHK3"/>
<evidence type="ECO:0000313" key="2">
    <source>
        <dbReference type="Proteomes" id="UP000663823"/>
    </source>
</evidence>
<proteinExistence type="predicted"/>
<dbReference type="EMBL" id="CAJOAX010055346">
    <property type="protein sequence ID" value="CAF4326741.1"/>
    <property type="molecule type" value="Genomic_DNA"/>
</dbReference>
<protein>
    <submittedName>
        <fullName evidence="1">Uncharacterized protein</fullName>
    </submittedName>
</protein>
<feature type="non-terminal residue" evidence="1">
    <location>
        <position position="1"/>
    </location>
</feature>